<feature type="compositionally biased region" description="Low complexity" evidence="1">
    <location>
        <begin position="344"/>
        <end position="365"/>
    </location>
</feature>
<comment type="caution">
    <text evidence="2">The sequence shown here is derived from an EMBL/GenBank/DDBJ whole genome shotgun (WGS) entry which is preliminary data.</text>
</comment>
<reference evidence="2 3" key="1">
    <citation type="submission" date="2024-08" db="EMBL/GenBank/DDBJ databases">
        <authorList>
            <person name="Cucini C."/>
            <person name="Frati F."/>
        </authorList>
    </citation>
    <scope>NUCLEOTIDE SEQUENCE [LARGE SCALE GENOMIC DNA]</scope>
</reference>
<feature type="compositionally biased region" description="Polar residues" evidence="1">
    <location>
        <begin position="661"/>
        <end position="681"/>
    </location>
</feature>
<feature type="compositionally biased region" description="Polar residues" evidence="1">
    <location>
        <begin position="798"/>
        <end position="809"/>
    </location>
</feature>
<feature type="region of interest" description="Disordered" evidence="1">
    <location>
        <begin position="764"/>
        <end position="883"/>
    </location>
</feature>
<feature type="compositionally biased region" description="Polar residues" evidence="1">
    <location>
        <begin position="830"/>
        <end position="874"/>
    </location>
</feature>
<keyword evidence="3" id="KW-1185">Reference proteome</keyword>
<feature type="compositionally biased region" description="Polar residues" evidence="1">
    <location>
        <begin position="274"/>
        <end position="300"/>
    </location>
</feature>
<protein>
    <submittedName>
        <fullName evidence="2">Uncharacterized protein</fullName>
    </submittedName>
</protein>
<feature type="region of interest" description="Disordered" evidence="1">
    <location>
        <begin position="1022"/>
        <end position="1083"/>
    </location>
</feature>
<accession>A0ABP1QPG1</accession>
<feature type="compositionally biased region" description="Acidic residues" evidence="1">
    <location>
        <begin position="206"/>
        <end position="218"/>
    </location>
</feature>
<feature type="region of interest" description="Disordered" evidence="1">
    <location>
        <begin position="912"/>
        <end position="936"/>
    </location>
</feature>
<evidence type="ECO:0000313" key="2">
    <source>
        <dbReference type="EMBL" id="CAL8109888.1"/>
    </source>
</evidence>
<feature type="compositionally biased region" description="Low complexity" evidence="1">
    <location>
        <begin position="777"/>
        <end position="797"/>
    </location>
</feature>
<feature type="compositionally biased region" description="Low complexity" evidence="1">
    <location>
        <begin position="405"/>
        <end position="421"/>
    </location>
</feature>
<feature type="compositionally biased region" description="Pro residues" evidence="1">
    <location>
        <begin position="246"/>
        <end position="261"/>
    </location>
</feature>
<evidence type="ECO:0000313" key="3">
    <source>
        <dbReference type="Proteomes" id="UP001642540"/>
    </source>
</evidence>
<feature type="compositionally biased region" description="Basic and acidic residues" evidence="1">
    <location>
        <begin position="633"/>
        <end position="646"/>
    </location>
</feature>
<feature type="compositionally biased region" description="Basic and acidic residues" evidence="1">
    <location>
        <begin position="51"/>
        <end position="61"/>
    </location>
</feature>
<feature type="compositionally biased region" description="Polar residues" evidence="1">
    <location>
        <begin position="193"/>
        <end position="203"/>
    </location>
</feature>
<evidence type="ECO:0000256" key="1">
    <source>
        <dbReference type="SAM" id="MobiDB-lite"/>
    </source>
</evidence>
<feature type="compositionally biased region" description="Low complexity" evidence="1">
    <location>
        <begin position="1045"/>
        <end position="1057"/>
    </location>
</feature>
<feature type="region of interest" description="Disordered" evidence="1">
    <location>
        <begin position="118"/>
        <end position="454"/>
    </location>
</feature>
<feature type="compositionally biased region" description="Polar residues" evidence="1">
    <location>
        <begin position="728"/>
        <end position="745"/>
    </location>
</feature>
<feature type="compositionally biased region" description="Polar residues" evidence="1">
    <location>
        <begin position="561"/>
        <end position="621"/>
    </location>
</feature>
<feature type="compositionally biased region" description="Polar residues" evidence="1">
    <location>
        <begin position="495"/>
        <end position="516"/>
    </location>
</feature>
<feature type="compositionally biased region" description="Polar residues" evidence="1">
    <location>
        <begin position="392"/>
        <end position="401"/>
    </location>
</feature>
<feature type="region of interest" description="Disordered" evidence="1">
    <location>
        <begin position="50"/>
        <end position="97"/>
    </location>
</feature>
<feature type="compositionally biased region" description="Polar residues" evidence="1">
    <location>
        <begin position="524"/>
        <end position="549"/>
    </location>
</feature>
<feature type="compositionally biased region" description="Polar residues" evidence="1">
    <location>
        <begin position="1194"/>
        <end position="1221"/>
    </location>
</feature>
<organism evidence="2 3">
    <name type="scientific">Orchesella dallaii</name>
    <dbReference type="NCBI Taxonomy" id="48710"/>
    <lineage>
        <taxon>Eukaryota</taxon>
        <taxon>Metazoa</taxon>
        <taxon>Ecdysozoa</taxon>
        <taxon>Arthropoda</taxon>
        <taxon>Hexapoda</taxon>
        <taxon>Collembola</taxon>
        <taxon>Entomobryomorpha</taxon>
        <taxon>Entomobryoidea</taxon>
        <taxon>Orchesellidae</taxon>
        <taxon>Orchesellinae</taxon>
        <taxon>Orchesella</taxon>
    </lineage>
</organism>
<gene>
    <name evidence="2" type="ORF">ODALV1_LOCUS13778</name>
</gene>
<feature type="region of interest" description="Disordered" evidence="1">
    <location>
        <begin position="1100"/>
        <end position="1119"/>
    </location>
</feature>
<feature type="compositionally biased region" description="Basic and acidic residues" evidence="1">
    <location>
        <begin position="318"/>
        <end position="330"/>
    </location>
</feature>
<feature type="compositionally biased region" description="Polar residues" evidence="1">
    <location>
        <begin position="426"/>
        <end position="446"/>
    </location>
</feature>
<feature type="compositionally biased region" description="Low complexity" evidence="1">
    <location>
        <begin position="62"/>
        <end position="93"/>
    </location>
</feature>
<sequence>MWPRGRITQRTKKDKLSLGYWHQLGAKGFLLIILSLLLSTLIDPVVGAKQQENKKSGEQQKRLISSTSSSLSSAPSSSSPSSKGDKSPSSLNSTMRNTRQIPEIPALYSAPKPDIPALYSAPKINKQGGGQESSQNEVDYDDQMRATTEVTMIADDEEDSPEENSSVDYQYGVPTEKYGAPLGLDDEALNDYPTDSPQPTSKTNEIEDQQSDNNDEIDSYNIGYNNHRSNEPSPQYGAPPSSQYGAPPPSPSRQQQPPPPKNGRGRDNSKRKMYSSSPNRRPADQQQFENSLQPTTQMRPNQGGPGESQGAYYLPPSKLEKQQPRGDQRNENTAYGADLNQYTQPKPSSYQAPQPPQQQLKQQPQTNGGFGGEPQQSQQDGSSEGYPRSGAYQPQHSQQRSGIFPQQKSQKQGQQNQPGQSFGRHASTNQPNSFYGQPQVNHFDSGSQDEVEGLNEKIVDAELLQRVQQIIEDHERQQKVLLDNIQKDNEKEYSPPSSSGYPTAAGPSTFTGNELNGPNDFTAPASSPGGSYNPNFQSPNYNRYNSNGIASGDPGARETSRSPTNINSMNDVAPSSSNSRDYPNDYLNPNSYQSGGNLYNIPQQSSGAYTQPSSAQDNGDTSPSSSSAGGYRSPDEGVGKDSEPRKLSSPNVEYQKAVLSTHFTETQPDPQYNSKSTSSSGGYQGQDEEQKLSSVAGPGEEYLPPVPHNRQLEQQQQYELQHGVQNVGYSNSFSADSQVQASNTRENGDEQGYRVQVGTEILVSDGGQPIPSYNYGSLPSQPQPSSSSSTTFSSQQPNIPSRQEGSSASGVFENGERFPSQLPQLVPSHSLFSSQQSPAANPTFWSRGNLSPQPQAAYGTPSNGQLDNGSQPPSSGVGAEQGGSLQIKYSNPQFNDALSDQRAFVQPEYTPTLSASQPAHPYTNNNHAQQPYNNAGRNGVVDPSGNTVMLTIPRPIYGVPLAPLITLDSDNNLPTFNGSPGGGAVGGTTSYSPDPIKTSAPTQNEYALDQGVLGQGRFDQVAPRANYLPPPQYNGNSLPIGNEDLSNSLHLQSSSSNGGRSPGTSYGIRDNNPSSSSSAYLSIQGHGGISNTFTLPVYDYSPTSPHHQNGDDELSAAASTSTSTSALVVPLEHLLEQLQTGSQSSPTIFYGSAAGGQQDNIRVFRRALSKRGNVRSAPPHPIQEELGTSRRSNKNNNDSESSHARSSSQPFSSAKPKTNSHLPHRRT</sequence>
<name>A0ABP1QPG1_9HEXA</name>
<feature type="compositionally biased region" description="Polar residues" evidence="1">
    <location>
        <begin position="222"/>
        <end position="233"/>
    </location>
</feature>
<dbReference type="Proteomes" id="UP001642540">
    <property type="component" value="Unassembled WGS sequence"/>
</dbReference>
<proteinExistence type="predicted"/>
<feature type="region of interest" description="Disordered" evidence="1">
    <location>
        <begin position="481"/>
        <end position="706"/>
    </location>
</feature>
<feature type="region of interest" description="Disordered" evidence="1">
    <location>
        <begin position="976"/>
        <end position="1001"/>
    </location>
</feature>
<feature type="region of interest" description="Disordered" evidence="1">
    <location>
        <begin position="1170"/>
        <end position="1227"/>
    </location>
</feature>
<dbReference type="EMBL" id="CAXLJM020000042">
    <property type="protein sequence ID" value="CAL8109888.1"/>
    <property type="molecule type" value="Genomic_DNA"/>
</dbReference>
<feature type="region of interest" description="Disordered" evidence="1">
    <location>
        <begin position="728"/>
        <end position="752"/>
    </location>
</feature>